<dbReference type="Gene3D" id="1.10.840.10">
    <property type="entry name" value="Ras guanine-nucleotide exchange factors catalytic domain"/>
    <property type="match status" value="1"/>
</dbReference>
<dbReference type="CDD" id="cd06224">
    <property type="entry name" value="REM"/>
    <property type="match status" value="1"/>
</dbReference>
<protein>
    <submittedName>
        <fullName evidence="6">Uncharacterized protein</fullName>
    </submittedName>
</protein>
<dbReference type="Pfam" id="PF00618">
    <property type="entry name" value="RasGEF_N"/>
    <property type="match status" value="1"/>
</dbReference>
<evidence type="ECO:0000259" key="5">
    <source>
        <dbReference type="PROSITE" id="PS50212"/>
    </source>
</evidence>
<dbReference type="PANTHER" id="PTHR23113">
    <property type="entry name" value="GUANINE NUCLEOTIDE EXCHANGE FACTOR"/>
    <property type="match status" value="1"/>
</dbReference>
<evidence type="ECO:0000313" key="6">
    <source>
        <dbReference type="EMBL" id="KAJ3226853.1"/>
    </source>
</evidence>
<dbReference type="InterPro" id="IPR000651">
    <property type="entry name" value="Ras-like_Gua-exchang_fac_N"/>
</dbReference>
<dbReference type="GO" id="GO:0005085">
    <property type="term" value="F:guanyl-nucleotide exchange factor activity"/>
    <property type="evidence" value="ECO:0007669"/>
    <property type="project" value="UniProtKB-KW"/>
</dbReference>
<dbReference type="InterPro" id="IPR001895">
    <property type="entry name" value="RASGEF_cat_dom"/>
</dbReference>
<comment type="caution">
    <text evidence="6">The sequence shown here is derived from an EMBL/GenBank/DDBJ whole genome shotgun (WGS) entry which is preliminary data.</text>
</comment>
<feature type="domain" description="N-terminal Ras-GEF" evidence="5">
    <location>
        <begin position="562"/>
        <end position="692"/>
    </location>
</feature>
<dbReference type="Gene3D" id="1.20.870.10">
    <property type="entry name" value="Son of sevenless (SoS) protein Chain: S domain 1"/>
    <property type="match status" value="1"/>
</dbReference>
<proteinExistence type="predicted"/>
<evidence type="ECO:0000259" key="4">
    <source>
        <dbReference type="PROSITE" id="PS50009"/>
    </source>
</evidence>
<evidence type="ECO:0000256" key="1">
    <source>
        <dbReference type="ARBA" id="ARBA00022658"/>
    </source>
</evidence>
<organism evidence="6 7">
    <name type="scientific">Clydaea vesicula</name>
    <dbReference type="NCBI Taxonomy" id="447962"/>
    <lineage>
        <taxon>Eukaryota</taxon>
        <taxon>Fungi</taxon>
        <taxon>Fungi incertae sedis</taxon>
        <taxon>Chytridiomycota</taxon>
        <taxon>Chytridiomycota incertae sedis</taxon>
        <taxon>Chytridiomycetes</taxon>
        <taxon>Lobulomycetales</taxon>
        <taxon>Lobulomycetaceae</taxon>
        <taxon>Clydaea</taxon>
    </lineage>
</organism>
<dbReference type="InterPro" id="IPR008937">
    <property type="entry name" value="Ras-like_GEF"/>
</dbReference>
<dbReference type="PROSITE" id="PS50212">
    <property type="entry name" value="RASGEF_NTER"/>
    <property type="match status" value="1"/>
</dbReference>
<dbReference type="PROSITE" id="PS50009">
    <property type="entry name" value="RASGEF_CAT"/>
    <property type="match status" value="1"/>
</dbReference>
<dbReference type="AlphaFoldDB" id="A0AAD5XYZ4"/>
<keyword evidence="7" id="KW-1185">Reference proteome</keyword>
<dbReference type="GO" id="GO:0005886">
    <property type="term" value="C:plasma membrane"/>
    <property type="evidence" value="ECO:0007669"/>
    <property type="project" value="TreeGrafter"/>
</dbReference>
<feature type="domain" description="Ras-GEF" evidence="4">
    <location>
        <begin position="733"/>
        <end position="976"/>
    </location>
</feature>
<dbReference type="InterPro" id="IPR023578">
    <property type="entry name" value="Ras_GEF_dom_sf"/>
</dbReference>
<evidence type="ECO:0000256" key="3">
    <source>
        <dbReference type="SAM" id="MobiDB-lite"/>
    </source>
</evidence>
<feature type="compositionally biased region" description="Polar residues" evidence="3">
    <location>
        <begin position="343"/>
        <end position="352"/>
    </location>
</feature>
<gene>
    <name evidence="6" type="ORF">HK099_003965</name>
</gene>
<evidence type="ECO:0000313" key="7">
    <source>
        <dbReference type="Proteomes" id="UP001211065"/>
    </source>
</evidence>
<evidence type="ECO:0000256" key="2">
    <source>
        <dbReference type="PROSITE-ProRule" id="PRU00168"/>
    </source>
</evidence>
<dbReference type="SMART" id="SM00229">
    <property type="entry name" value="RasGEFN"/>
    <property type="match status" value="1"/>
</dbReference>
<sequence length="1047" mass="118446">MDFYSILCYFKLTSFISESYMEKLSKNNCQICNSTERFHTTPSFPCTNLANCEYCVPCEICSLSNNEKSSHSELQSLPLNDSILNCSLPLNDSILNSDDSLATPLRDTIPRVGRKKKTSSVIGLIGLNDVPSNTTEKKELQSVAGTLANSKRYRRAQSGLSETKNLAKISPVFNRPRAITDETLLESKLQALKVETDPRSQATVEVGGNTGAKLATDEIIEPERISSTVQIIKEVIEGQPVDRNSAIRSSWGRKGGMHASMELLTEKKITKRTTLIFESRNNSSENFPDASIRNSVKIESKLSNVISLTSPPSLINILKDKHNMNEINLVQNTSASNLASLQNTNNSPSNESVLRKNSQESVIPGNQRNSTFSLKSSKNKFSKSFDQLFQKKIKPFTSEILNDGGSPAANSDLSTVNHSSLSTSPAVLNSVNSNETFHMLKKDQNNSNSGNKLISSATRSNQFIIGAENVNPTANNLATFPPDISLKVIFGSKLASNRTISQLLWAAKCYENVKTEAIWNENVKEADSSTDDVTDEIKYRILNIFSDGRITELEYKHDIEEQCDFVKAGKPLDLLDALIFPLDQDATFAEAFLATYRFFIPSEKVLDSLLEWYNVDLYEDCLSSEELFLKRNRKLIQKRSIKVILMWIKNYWLDFVLSKKLFQDLNFFVESLSLTSFGDNQKLSQAIREQRLSWYTTLYIPAFPLKKKKIPQQLPDVLTITAPTKKTLALTIEAIDLAKQLTLIDHFFFRQIKPDSYLHLLEINFSKTEGGKNSALKVVLEYVEWFKMISTYTCSVILREETTKKRISALKQFIRTAKELRSLQNYNTFFAVMSGIKRPAIIGLQPVWEQIPLKYIDAFQTMDNLLVFDEEMGYTTYNSEFKLAEPPAIPFFAAYMQDVIEIYDGLPTFTDDLVKAESNKNNNQKDFSKQNSMNLNCLQKDAFSRTLDDDDPLLQKTINFEKFYNLSNLIIKHERFRKVNFQLEIKEPGTTNGINPNMQNATVASQLSTAASLMQNSQENAGNFLKHLREFINSNNFEESRLDDLNF</sequence>
<dbReference type="PANTHER" id="PTHR23113:SF99">
    <property type="entry name" value="RASGEF DOMAIN-CONTAINING PROTEIN"/>
    <property type="match status" value="1"/>
</dbReference>
<accession>A0AAD5XYZ4</accession>
<keyword evidence="1 2" id="KW-0344">Guanine-nucleotide releasing factor</keyword>
<name>A0AAD5XYZ4_9FUNG</name>
<dbReference type="EMBL" id="JADGJW010000027">
    <property type="protein sequence ID" value="KAJ3226853.1"/>
    <property type="molecule type" value="Genomic_DNA"/>
</dbReference>
<feature type="region of interest" description="Disordered" evidence="3">
    <location>
        <begin position="343"/>
        <end position="369"/>
    </location>
</feature>
<dbReference type="SUPFAM" id="SSF48366">
    <property type="entry name" value="Ras GEF"/>
    <property type="match status" value="1"/>
</dbReference>
<feature type="compositionally biased region" description="Polar residues" evidence="3">
    <location>
        <begin position="359"/>
        <end position="369"/>
    </location>
</feature>
<dbReference type="Proteomes" id="UP001211065">
    <property type="component" value="Unassembled WGS sequence"/>
</dbReference>
<dbReference type="InterPro" id="IPR036964">
    <property type="entry name" value="RASGEF_cat_dom_sf"/>
</dbReference>
<dbReference type="Pfam" id="PF00617">
    <property type="entry name" value="RasGEF"/>
    <property type="match status" value="1"/>
</dbReference>
<reference evidence="6" key="1">
    <citation type="submission" date="2020-05" db="EMBL/GenBank/DDBJ databases">
        <title>Phylogenomic resolution of chytrid fungi.</title>
        <authorList>
            <person name="Stajich J.E."/>
            <person name="Amses K."/>
            <person name="Simmons R."/>
            <person name="Seto K."/>
            <person name="Myers J."/>
            <person name="Bonds A."/>
            <person name="Quandt C.A."/>
            <person name="Barry K."/>
            <person name="Liu P."/>
            <person name="Grigoriev I."/>
            <person name="Longcore J.E."/>
            <person name="James T.Y."/>
        </authorList>
    </citation>
    <scope>NUCLEOTIDE SEQUENCE</scope>
    <source>
        <strain evidence="6">JEL0476</strain>
    </source>
</reference>
<dbReference type="GO" id="GO:0007265">
    <property type="term" value="P:Ras protein signal transduction"/>
    <property type="evidence" value="ECO:0007669"/>
    <property type="project" value="TreeGrafter"/>
</dbReference>
<dbReference type="SMART" id="SM00147">
    <property type="entry name" value="RasGEF"/>
    <property type="match status" value="1"/>
</dbReference>